<comment type="caution">
    <text evidence="4">The sequence shown here is derived from an EMBL/GenBank/DDBJ whole genome shotgun (WGS) entry which is preliminary data.</text>
</comment>
<keyword evidence="2" id="KW-1133">Transmembrane helix</keyword>
<evidence type="ECO:0000313" key="5">
    <source>
        <dbReference type="Proteomes" id="UP000284842"/>
    </source>
</evidence>
<feature type="transmembrane region" description="Helical" evidence="2">
    <location>
        <begin position="653"/>
        <end position="676"/>
    </location>
</feature>
<dbReference type="OrthoDB" id="3349377at2759"/>
<evidence type="ECO:0000313" key="4">
    <source>
        <dbReference type="EMBL" id="PPR04853.1"/>
    </source>
</evidence>
<organism evidence="4 5">
    <name type="scientific">Panaeolus cyanescens</name>
    <dbReference type="NCBI Taxonomy" id="181874"/>
    <lineage>
        <taxon>Eukaryota</taxon>
        <taxon>Fungi</taxon>
        <taxon>Dikarya</taxon>
        <taxon>Basidiomycota</taxon>
        <taxon>Agaricomycotina</taxon>
        <taxon>Agaricomycetes</taxon>
        <taxon>Agaricomycetidae</taxon>
        <taxon>Agaricales</taxon>
        <taxon>Agaricineae</taxon>
        <taxon>Galeropsidaceae</taxon>
        <taxon>Panaeolus</taxon>
    </lineage>
</organism>
<feature type="transmembrane region" description="Helical" evidence="2">
    <location>
        <begin position="1169"/>
        <end position="1193"/>
    </location>
</feature>
<dbReference type="CDD" id="cd12087">
    <property type="entry name" value="TM_EGFR-like"/>
    <property type="match status" value="1"/>
</dbReference>
<feature type="compositionally biased region" description="Low complexity" evidence="1">
    <location>
        <begin position="936"/>
        <end position="950"/>
    </location>
</feature>
<evidence type="ECO:0000256" key="2">
    <source>
        <dbReference type="SAM" id="Phobius"/>
    </source>
</evidence>
<protein>
    <recommendedName>
        <fullName evidence="3">DUF6533 domain-containing protein</fullName>
    </recommendedName>
</protein>
<gene>
    <name evidence="4" type="ORF">CVT24_007241</name>
</gene>
<feature type="domain" description="DUF6533" evidence="3">
    <location>
        <begin position="1058"/>
        <end position="1083"/>
    </location>
</feature>
<feature type="region of interest" description="Disordered" evidence="1">
    <location>
        <begin position="618"/>
        <end position="642"/>
    </location>
</feature>
<dbReference type="Pfam" id="PF20151">
    <property type="entry name" value="DUF6533"/>
    <property type="match status" value="1"/>
</dbReference>
<dbReference type="EMBL" id="NHTK01000884">
    <property type="protein sequence ID" value="PPR04853.1"/>
    <property type="molecule type" value="Genomic_DNA"/>
</dbReference>
<feature type="transmembrane region" description="Helical" evidence="2">
    <location>
        <begin position="1044"/>
        <end position="1065"/>
    </location>
</feature>
<reference evidence="4 5" key="1">
    <citation type="journal article" date="2018" name="Evol. Lett.">
        <title>Horizontal gene cluster transfer increased hallucinogenic mushroom diversity.</title>
        <authorList>
            <person name="Reynolds H.T."/>
            <person name="Vijayakumar V."/>
            <person name="Gluck-Thaler E."/>
            <person name="Korotkin H.B."/>
            <person name="Matheny P.B."/>
            <person name="Slot J.C."/>
        </authorList>
    </citation>
    <scope>NUCLEOTIDE SEQUENCE [LARGE SCALE GENOMIC DNA]</scope>
    <source>
        <strain evidence="4 5">2629</strain>
    </source>
</reference>
<dbReference type="InParanoid" id="A0A409YPC2"/>
<proteinExistence type="predicted"/>
<dbReference type="InterPro" id="IPR045340">
    <property type="entry name" value="DUF6533"/>
</dbReference>
<evidence type="ECO:0000259" key="3">
    <source>
        <dbReference type="Pfam" id="PF20151"/>
    </source>
</evidence>
<keyword evidence="2" id="KW-0472">Membrane</keyword>
<feature type="compositionally biased region" description="Polar residues" evidence="1">
    <location>
        <begin position="900"/>
        <end position="912"/>
    </location>
</feature>
<feature type="transmembrane region" description="Helical" evidence="2">
    <location>
        <begin position="1214"/>
        <end position="1239"/>
    </location>
</feature>
<sequence>MAIPNDIIAEVMDILAAERPPDPKALGEDMEWAWPPDEVHNPPGRLQVKTFHTLSSFCLHQSRKHIFGYVNLGTFNYHHTCNRPPKHLPTLKLQLAFFAEHTETLSYIRHLSLCVKREEVQDLALQAQLYDMMVQLSNLTLLEITFSNKDWSDVSLSTRSVRSALRTLLRSSENLSEVRLADVVNFCISDLVDAPYLRCLDVYDTSFFVDDNGAKIELNGIKELRIFQYDREKDFEQFVNHLIAKDGDGNLVLTFPKLEALNLDPLEITHHSGMLKIVSAHGGSLQELTFEICLDRQPGLANDRSAWFNEMILPRSQTLKKIAVVSPVNDEVQDPFAGLCSTISRMDEHSPLTVLDIVVKVETDCMCTVGDEWLEFSKALKGNKKLKHLKKVKLVVDVAEFGRSDGSLRRALNGLRETHLKALFSQSFEFEYRVRTIPSSPSAPGAFVGSKLKKLKEYLYGTFSSSHLPLFPPGAGNEDDEPSSQYVVRTVCRSFSAQLPQLSLSVLCLLGSLPSVASLGLVLQPTAIANTSSIVVWSKEQPSDFSIADFDLRFVQGITDVGLAAANIVVRPDAQFGIVTIQFPKAGTFVIKAVTGSPRFTPAGTSNDVTVIELPSNATATTSSHPTPTASSTSSISPASGTVPRLRNVNLPAIVGGILGALILIGLIATLSVFLLRRKHAIKRRWTFHKDMMFRNHPRANTGSTRIPSPPPTLPVLPLPSPSGISDPEMQAAANTHPASISRTPTSRTLFCVPWDKHHPDYDVEHGLPPKSPTSPKTPTSPQSVNIKIPPPIAQNMSMSGNAVPVTLPPGAAAPSRGPARSLALTTANVAPVPQGPRDSSPTRVVPLPAIPVAAASEATGGAPAVKPLPAPVTKPPPPAVVRKLPQPVIRAPNLPPAPSTSTPNNGATNTTSPSSRGPSPPLPIIRTHISITPLSSSLHGASGSSSMGGIITSPARSRRQAEMQERMVQLDGQMKVLEEEDATARALGEEDNHRVVLEDMRKQMVWLKENENGPWAMGTTDTPPPGYMSFRFKANSIFRIFKILVNTSGLATFGPNVAALVVFVCDMFYTLADEVEYIWKCKSVLWFDVIGTSIISPLVVTVLALRVYALYERSRKVLFFVVVLVACEVATQGYIDWNQGRQATREVFLTIPEYPILGCLAFTGRREITLVCWITSFVVAAIFFGMTIYKIRHDALEMGLANSSMTHSRMYQAFIRGGAVSFLCVALVIPINAGVTIWVNNPLVSSSEPWVSLALSLAGTRLIMTLKRADANGEKTAGEQSALGMETWEAAVNNAIASADELMQDDEA</sequence>
<feature type="region of interest" description="Disordered" evidence="1">
    <location>
        <begin position="860"/>
        <end position="964"/>
    </location>
</feature>
<evidence type="ECO:0000256" key="1">
    <source>
        <dbReference type="SAM" id="MobiDB-lite"/>
    </source>
</evidence>
<dbReference type="Proteomes" id="UP000284842">
    <property type="component" value="Unassembled WGS sequence"/>
</dbReference>
<feature type="transmembrane region" description="Helical" evidence="2">
    <location>
        <begin position="1118"/>
        <end position="1136"/>
    </location>
</feature>
<keyword evidence="2" id="KW-0812">Transmembrane</keyword>
<name>A0A409YPC2_9AGAR</name>
<feature type="region of interest" description="Disordered" evidence="1">
    <location>
        <begin position="763"/>
        <end position="785"/>
    </location>
</feature>
<feature type="compositionally biased region" description="Pro residues" evidence="1">
    <location>
        <begin position="867"/>
        <end position="880"/>
    </location>
</feature>
<keyword evidence="5" id="KW-1185">Reference proteome</keyword>
<feature type="transmembrane region" description="Helical" evidence="2">
    <location>
        <begin position="1085"/>
        <end position="1106"/>
    </location>
</feature>
<dbReference type="STRING" id="181874.A0A409YPC2"/>
<accession>A0A409YPC2</accession>